<name>A0A6M4MD56_9ALTE</name>
<sequence>MDSKTFLLEKMHELLSYSVIGDIQYKNRYNGFNGELHFLSWFRANRNSPLCEGGIFIPLKDTSDSFEEAIYLIVVPNPISEYHVEQLQAAKPLSKRGQYLITYDSNEHIKEWNCLKIDGLTDSVIPYPSSLKVFTLLDDTLSEIALSELKCRTGVKPAFHKKAAINDSLKNFFIKKLVEYNYEDILNTYLSRFILDGIYTRTNIDRNVQRGAPLDIDAFIYGKNKKWNILEIKEKNLSANGCFGMDVRRINSLKKVAETFSTRAFYIVRKISDQESRSFVSWRIISMDRFDRFASKNFVEGGTGMRSTDSSNPTRLCNESYFKDI</sequence>
<dbReference type="EMBL" id="CP052766">
    <property type="protein sequence ID" value="QJR81063.1"/>
    <property type="molecule type" value="Genomic_DNA"/>
</dbReference>
<reference evidence="2" key="1">
    <citation type="submission" date="2014-12" db="EMBL/GenBank/DDBJ databases">
        <title>Complete genome sequence of a multi-drug resistant Klebsiella pneumoniae.</title>
        <authorList>
            <person name="Hua X."/>
            <person name="Chen Q."/>
            <person name="Li X."/>
            <person name="Feng Y."/>
            <person name="Ruan Z."/>
            <person name="Yu Y."/>
        </authorList>
    </citation>
    <scope>NUCLEOTIDE SEQUENCE [LARGE SCALE GENOMIC DNA]</scope>
    <source>
        <strain evidence="2">5.12</strain>
    </source>
</reference>
<dbReference type="RefSeq" id="WP_075607644.1">
    <property type="nucleotide sequence ID" value="NZ_CP052766.1"/>
</dbReference>
<gene>
    <name evidence="1" type="ORF">CA267_009870</name>
</gene>
<dbReference type="KEGG" id="apel:CA267_009870"/>
<organism evidence="1 2">
    <name type="scientific">Alteromonas pelagimontana</name>
    <dbReference type="NCBI Taxonomy" id="1858656"/>
    <lineage>
        <taxon>Bacteria</taxon>
        <taxon>Pseudomonadati</taxon>
        <taxon>Pseudomonadota</taxon>
        <taxon>Gammaproteobacteria</taxon>
        <taxon>Alteromonadales</taxon>
        <taxon>Alteromonadaceae</taxon>
        <taxon>Alteromonas/Salinimonas group</taxon>
        <taxon>Alteromonas</taxon>
    </lineage>
</organism>
<accession>A0A6M4MD56</accession>
<keyword evidence="2" id="KW-1185">Reference proteome</keyword>
<proteinExistence type="predicted"/>
<protein>
    <submittedName>
        <fullName evidence="1">Uncharacterized protein</fullName>
    </submittedName>
</protein>
<dbReference type="AlphaFoldDB" id="A0A6M4MD56"/>
<dbReference type="Proteomes" id="UP000219285">
    <property type="component" value="Chromosome"/>
</dbReference>
<dbReference type="OrthoDB" id="6717924at2"/>
<reference evidence="1 2" key="2">
    <citation type="submission" date="2020-04" db="EMBL/GenBank/DDBJ databases">
        <title>Complete genome sequence of Alteromonas pelagimontana 5.12T.</title>
        <authorList>
            <person name="Sinha R.K."/>
            <person name="Krishnan K.P."/>
            <person name="Kurian J.P."/>
        </authorList>
    </citation>
    <scope>NUCLEOTIDE SEQUENCE [LARGE SCALE GENOMIC DNA]</scope>
    <source>
        <strain evidence="1 2">5.12</strain>
    </source>
</reference>
<evidence type="ECO:0000313" key="1">
    <source>
        <dbReference type="EMBL" id="QJR81063.1"/>
    </source>
</evidence>
<evidence type="ECO:0000313" key="2">
    <source>
        <dbReference type="Proteomes" id="UP000219285"/>
    </source>
</evidence>